<dbReference type="GO" id="GO:0005975">
    <property type="term" value="P:carbohydrate metabolic process"/>
    <property type="evidence" value="ECO:0007669"/>
    <property type="project" value="TreeGrafter"/>
</dbReference>
<dbReference type="OrthoDB" id="9795554at2"/>
<keyword evidence="6" id="KW-1185">Reference proteome</keyword>
<dbReference type="AlphaFoldDB" id="A0A517QU82"/>
<feature type="chain" id="PRO_5021737614" description="Sialate O-acetylesterase domain-containing protein" evidence="3">
    <location>
        <begin position="26"/>
        <end position="524"/>
    </location>
</feature>
<dbReference type="Gene3D" id="3.40.50.1110">
    <property type="entry name" value="SGNH hydrolase"/>
    <property type="match status" value="1"/>
</dbReference>
<feature type="signal peptide" evidence="3">
    <location>
        <begin position="1"/>
        <end position="25"/>
    </location>
</feature>
<gene>
    <name evidence="5" type="ORF">Mal48_44330</name>
</gene>
<feature type="domain" description="Sialate O-acetylesterase" evidence="4">
    <location>
        <begin position="108"/>
        <end position="210"/>
    </location>
</feature>
<proteinExistence type="predicted"/>
<dbReference type="SUPFAM" id="SSF52266">
    <property type="entry name" value="SGNH hydrolase"/>
    <property type="match status" value="1"/>
</dbReference>
<dbReference type="GO" id="GO:0001681">
    <property type="term" value="F:sialate O-acetylesterase activity"/>
    <property type="evidence" value="ECO:0007669"/>
    <property type="project" value="InterPro"/>
</dbReference>
<dbReference type="Proteomes" id="UP000315724">
    <property type="component" value="Chromosome"/>
</dbReference>
<evidence type="ECO:0000259" key="4">
    <source>
        <dbReference type="Pfam" id="PF03629"/>
    </source>
</evidence>
<protein>
    <recommendedName>
        <fullName evidence="4">Sialate O-acetylesterase domain-containing protein</fullName>
    </recommendedName>
</protein>
<evidence type="ECO:0000313" key="6">
    <source>
        <dbReference type="Proteomes" id="UP000315724"/>
    </source>
</evidence>
<organism evidence="5 6">
    <name type="scientific">Thalassoglobus polymorphus</name>
    <dbReference type="NCBI Taxonomy" id="2527994"/>
    <lineage>
        <taxon>Bacteria</taxon>
        <taxon>Pseudomonadati</taxon>
        <taxon>Planctomycetota</taxon>
        <taxon>Planctomycetia</taxon>
        <taxon>Planctomycetales</taxon>
        <taxon>Planctomycetaceae</taxon>
        <taxon>Thalassoglobus</taxon>
    </lineage>
</organism>
<dbReference type="PANTHER" id="PTHR22901">
    <property type="entry name" value="SIALATE O-ACETYLESTERASE"/>
    <property type="match status" value="1"/>
</dbReference>
<dbReference type="InterPro" id="IPR036514">
    <property type="entry name" value="SGNH_hydro_sf"/>
</dbReference>
<feature type="domain" description="Sialate O-acetylesterase" evidence="4">
    <location>
        <begin position="280"/>
        <end position="391"/>
    </location>
</feature>
<keyword evidence="1" id="KW-0378">Hydrolase</keyword>
<accession>A0A517QU82</accession>
<evidence type="ECO:0000313" key="5">
    <source>
        <dbReference type="EMBL" id="QDT35158.1"/>
    </source>
</evidence>
<sequence length="524" mass="57501" precursor="true">MSTHRIRLTLLSSLLCSLLASTATADVKTPAIFGSGMVLQREIDVPVWGWADAGEEVTVSFRDQKVSTKAGNDGKWQVKLKPLKVGQPGTLTVAGKNKLEFKDVLVGEVWVCSGQSNMGWSIARGLDADLEAAAAQDPDVRLFQVPLTTAETPQEDVNAEWRTAAPDNVSSFSAVGYLYGRQLHHTLRVPVGVIMTAWGGTRAEAWTSPEAMAKTEALKPIVDAWDERAAKYDAAKAKAQFDTAMKSWTERAAKAKAAGKRAPRRPQMQGPPRKDRHHYSTLYNAMVAPLTPYAIRGAIWYQGESNAGRAEQYRTLMPTMIQSWRDAWGQGDFHFYQVQLANFMAITDKPEESAWAELREAQVMAGDAIPNVDAVCITDIGAAKDIHPKDKQNVAKRLARLALVDIHGMKSITRSGPTYKSMEVKGNKVIVTFENQGSPLVSYYNEPLTGFAIAGKDKQWVWGTAKITSANTVEVSSPEVKEPVAVRYNWANNPQGTLYNAAYLPAYPFRSDDWKGVTVGAVTP</sequence>
<dbReference type="RefSeq" id="WP_145204263.1">
    <property type="nucleotide sequence ID" value="NZ_CP036267.1"/>
</dbReference>
<evidence type="ECO:0000256" key="2">
    <source>
        <dbReference type="SAM" id="MobiDB-lite"/>
    </source>
</evidence>
<dbReference type="EMBL" id="CP036267">
    <property type="protein sequence ID" value="QDT35158.1"/>
    <property type="molecule type" value="Genomic_DNA"/>
</dbReference>
<dbReference type="PANTHER" id="PTHR22901:SF0">
    <property type="entry name" value="SIALATE O-ACETYLESTERASE"/>
    <property type="match status" value="1"/>
</dbReference>
<reference evidence="5 6" key="1">
    <citation type="submission" date="2019-02" db="EMBL/GenBank/DDBJ databases">
        <title>Deep-cultivation of Planctomycetes and their phenomic and genomic characterization uncovers novel biology.</title>
        <authorList>
            <person name="Wiegand S."/>
            <person name="Jogler M."/>
            <person name="Boedeker C."/>
            <person name="Pinto D."/>
            <person name="Vollmers J."/>
            <person name="Rivas-Marin E."/>
            <person name="Kohn T."/>
            <person name="Peeters S.H."/>
            <person name="Heuer A."/>
            <person name="Rast P."/>
            <person name="Oberbeckmann S."/>
            <person name="Bunk B."/>
            <person name="Jeske O."/>
            <person name="Meyerdierks A."/>
            <person name="Storesund J.E."/>
            <person name="Kallscheuer N."/>
            <person name="Luecker S."/>
            <person name="Lage O.M."/>
            <person name="Pohl T."/>
            <person name="Merkel B.J."/>
            <person name="Hornburger P."/>
            <person name="Mueller R.-W."/>
            <person name="Bruemmer F."/>
            <person name="Labrenz M."/>
            <person name="Spormann A.M."/>
            <person name="Op den Camp H."/>
            <person name="Overmann J."/>
            <person name="Amann R."/>
            <person name="Jetten M.S.M."/>
            <person name="Mascher T."/>
            <person name="Medema M.H."/>
            <person name="Devos D.P."/>
            <person name="Kaster A.-K."/>
            <person name="Ovreas L."/>
            <person name="Rohde M."/>
            <person name="Galperin M.Y."/>
            <person name="Jogler C."/>
        </authorList>
    </citation>
    <scope>NUCLEOTIDE SEQUENCE [LARGE SCALE GENOMIC DNA]</scope>
    <source>
        <strain evidence="5 6">Mal48</strain>
    </source>
</reference>
<feature type="region of interest" description="Disordered" evidence="2">
    <location>
        <begin position="255"/>
        <end position="275"/>
    </location>
</feature>
<dbReference type="InterPro" id="IPR005181">
    <property type="entry name" value="SASA"/>
</dbReference>
<dbReference type="Pfam" id="PF03629">
    <property type="entry name" value="SASA"/>
    <property type="match status" value="2"/>
</dbReference>
<keyword evidence="3" id="KW-0732">Signal</keyword>
<dbReference type="KEGG" id="tpol:Mal48_44330"/>
<dbReference type="InterPro" id="IPR039329">
    <property type="entry name" value="SIAE"/>
</dbReference>
<evidence type="ECO:0000256" key="1">
    <source>
        <dbReference type="ARBA" id="ARBA00022801"/>
    </source>
</evidence>
<name>A0A517QU82_9PLAN</name>
<evidence type="ECO:0000256" key="3">
    <source>
        <dbReference type="SAM" id="SignalP"/>
    </source>
</evidence>